<evidence type="ECO:0000256" key="5">
    <source>
        <dbReference type="SAM" id="Phobius"/>
    </source>
</evidence>
<keyword evidence="8" id="KW-1185">Reference proteome</keyword>
<dbReference type="OrthoDB" id="2117453at2759"/>
<dbReference type="Proteomes" id="UP000757232">
    <property type="component" value="Unassembled WGS sequence"/>
</dbReference>
<feature type="transmembrane region" description="Helical" evidence="5">
    <location>
        <begin position="200"/>
        <end position="224"/>
    </location>
</feature>
<dbReference type="Pfam" id="PF01284">
    <property type="entry name" value="MARVEL"/>
    <property type="match status" value="1"/>
</dbReference>
<feature type="transmembrane region" description="Helical" evidence="5">
    <location>
        <begin position="244"/>
        <end position="266"/>
    </location>
</feature>
<keyword evidence="4 5" id="KW-0472">Membrane</keyword>
<evidence type="ECO:0000256" key="2">
    <source>
        <dbReference type="ARBA" id="ARBA00022692"/>
    </source>
</evidence>
<comment type="caution">
    <text evidence="7">The sequence shown here is derived from an EMBL/GenBank/DDBJ whole genome shotgun (WGS) entry which is preliminary data.</text>
</comment>
<gene>
    <name evidence="7" type="ORF">A7U60_g7267</name>
</gene>
<feature type="transmembrane region" description="Helical" evidence="5">
    <location>
        <begin position="168"/>
        <end position="188"/>
    </location>
</feature>
<keyword evidence="2 5" id="KW-0812">Transmembrane</keyword>
<proteinExistence type="predicted"/>
<sequence>MSCYAALHRVKSSHALAFTEVGVMYAGCAVAPAPAQTETFACQSLLYLQHLTLLPPSSLIHTDEIMATIDSHIKRGHPIAPAPAQTETFACQSLLYLQHLTLLPPSSLIHTNQIMATIDSHIKRGHPILFGLIVFFAIIEACLATWLISRYNDHHNYPSVSVRDRTGFLTFTSWWTVLFASIYLGLFLHSSSGSIATSVGSHLIFLFITWVFWLAGAASITAGIDGGYNCGSLTYNLAYCNQLNALMAFAWIVWIFVTIAFFVVLFRGIQATRRGDGLKGGLVQHNY</sequence>
<dbReference type="GO" id="GO:0016020">
    <property type="term" value="C:membrane"/>
    <property type="evidence" value="ECO:0007669"/>
    <property type="project" value="UniProtKB-SubCell"/>
</dbReference>
<dbReference type="EMBL" id="LNZH02000208">
    <property type="protein sequence ID" value="OCB85618.1"/>
    <property type="molecule type" value="Genomic_DNA"/>
</dbReference>
<evidence type="ECO:0000256" key="3">
    <source>
        <dbReference type="ARBA" id="ARBA00022989"/>
    </source>
</evidence>
<reference evidence="7" key="1">
    <citation type="submission" date="2016-06" db="EMBL/GenBank/DDBJ databases">
        <title>Draft Genome sequence of the fungus Inonotus baumii.</title>
        <authorList>
            <person name="Zhu H."/>
            <person name="Lin W."/>
        </authorList>
    </citation>
    <scope>NUCLEOTIDE SEQUENCE</scope>
    <source>
        <strain evidence="7">821</strain>
    </source>
</reference>
<keyword evidence="3 5" id="KW-1133">Transmembrane helix</keyword>
<feature type="domain" description="MARVEL" evidence="6">
    <location>
        <begin position="126"/>
        <end position="262"/>
    </location>
</feature>
<evidence type="ECO:0000313" key="8">
    <source>
        <dbReference type="Proteomes" id="UP000757232"/>
    </source>
</evidence>
<organism evidence="7 8">
    <name type="scientific">Sanghuangporus baumii</name>
    <name type="common">Phellinus baumii</name>
    <dbReference type="NCBI Taxonomy" id="108892"/>
    <lineage>
        <taxon>Eukaryota</taxon>
        <taxon>Fungi</taxon>
        <taxon>Dikarya</taxon>
        <taxon>Basidiomycota</taxon>
        <taxon>Agaricomycotina</taxon>
        <taxon>Agaricomycetes</taxon>
        <taxon>Hymenochaetales</taxon>
        <taxon>Hymenochaetaceae</taxon>
        <taxon>Sanghuangporus</taxon>
    </lineage>
</organism>
<evidence type="ECO:0000256" key="4">
    <source>
        <dbReference type="ARBA" id="ARBA00023136"/>
    </source>
</evidence>
<comment type="subcellular location">
    <subcellularLocation>
        <location evidence="1">Membrane</location>
        <topology evidence="1">Multi-pass membrane protein</topology>
    </subcellularLocation>
</comment>
<dbReference type="AlphaFoldDB" id="A0A9Q5HTC4"/>
<evidence type="ECO:0000313" key="7">
    <source>
        <dbReference type="EMBL" id="OCB85618.1"/>
    </source>
</evidence>
<feature type="transmembrane region" description="Helical" evidence="5">
    <location>
        <begin position="128"/>
        <end position="148"/>
    </location>
</feature>
<name>A0A9Q5HTC4_SANBA</name>
<accession>A0A9Q5HTC4</accession>
<protein>
    <recommendedName>
        <fullName evidence="6">MARVEL domain-containing protein</fullName>
    </recommendedName>
</protein>
<evidence type="ECO:0000256" key="1">
    <source>
        <dbReference type="ARBA" id="ARBA00004141"/>
    </source>
</evidence>
<dbReference type="InterPro" id="IPR008253">
    <property type="entry name" value="Marvel"/>
</dbReference>
<evidence type="ECO:0000259" key="6">
    <source>
        <dbReference type="Pfam" id="PF01284"/>
    </source>
</evidence>